<gene>
    <name evidence="2" type="ORF">TresaDRAFT_2655</name>
</gene>
<evidence type="ECO:0000313" key="2">
    <source>
        <dbReference type="EMBL" id="EIC02901.1"/>
    </source>
</evidence>
<organism evidence="2 3">
    <name type="scientific">Treponema saccharophilum DSM 2985</name>
    <dbReference type="NCBI Taxonomy" id="907348"/>
    <lineage>
        <taxon>Bacteria</taxon>
        <taxon>Pseudomonadati</taxon>
        <taxon>Spirochaetota</taxon>
        <taxon>Spirochaetia</taxon>
        <taxon>Spirochaetales</taxon>
        <taxon>Treponemataceae</taxon>
        <taxon>Treponema</taxon>
    </lineage>
</organism>
<protein>
    <submittedName>
        <fullName evidence="2">Uncharacterized protein</fullName>
    </submittedName>
</protein>
<dbReference type="EMBL" id="AGRW01000029">
    <property type="protein sequence ID" value="EIC02901.1"/>
    <property type="molecule type" value="Genomic_DNA"/>
</dbReference>
<dbReference type="PATRIC" id="fig|907348.3.peg.295"/>
<evidence type="ECO:0000313" key="3">
    <source>
        <dbReference type="Proteomes" id="UP000003571"/>
    </source>
</evidence>
<dbReference type="Proteomes" id="UP000003571">
    <property type="component" value="Unassembled WGS sequence"/>
</dbReference>
<dbReference type="STRING" id="907348.TresaDRAFT_2655"/>
<evidence type="ECO:0000256" key="1">
    <source>
        <dbReference type="SAM" id="MobiDB-lite"/>
    </source>
</evidence>
<dbReference type="eggNOG" id="ENOG5034ATE">
    <property type="taxonomic scope" value="Bacteria"/>
</dbReference>
<sequence length="569" mass="61658">MMENEKGAGVAVISSGIDADSFGKIRMAGLMESKGLVVTVDGGKAVSCSGWGFAGTAVIDGTVWFCGDVPFVFRALDEILGGGCGGWDKKKAALAAVAALSASFSGEAGGFPVGNTGGCGILVSDDCTRVLLLPGDVCEFCAVNSGAYAKKQGFFIYKGLGAAEQSLFTRAVIAYRALSGTFPYAADDDSVRQTDILDRNFVPLSHKVNGIAGALSSAVDAGLSIPLSFEPIPGERRYRNDRAEKIRAEIIARASAFDLDSFRAELFASERKPELSDDEFRAREENESRSRRRRISFSRFFRRNRARIFGTAVAAVVAAFAAGSFVESNGRLATSRGLSSAETAHVFYSFAHKADVPNLSEIAKGRKMKDFIQIITGFYVNGKERESFNASDKTVSPEEWVFFKPSTTFWMYGITNLRIDGNPVPSRADFPRRSERREPVREENGKMLKKGDVSAHAAEYFFITMDASRINVERVSETVSLEWNGSRWIVRALEPSGGKNASSSVRIKEFASEYQAALDSAHGDVRAAAASLREKYPWLPSETDMESGARDLVESYGSTAAESFLSGAR</sequence>
<reference evidence="2 3" key="1">
    <citation type="submission" date="2011-09" db="EMBL/GenBank/DDBJ databases">
        <title>The draft genome of Treponema saccharophilum DSM 2985.</title>
        <authorList>
            <consortium name="US DOE Joint Genome Institute (JGI-PGF)"/>
            <person name="Lucas S."/>
            <person name="Copeland A."/>
            <person name="Lapidus A."/>
            <person name="Glavina del Rio T."/>
            <person name="Dalin E."/>
            <person name="Tice H."/>
            <person name="Bruce D."/>
            <person name="Goodwin L."/>
            <person name="Pitluck S."/>
            <person name="Peters L."/>
            <person name="Kyrpides N."/>
            <person name="Mavromatis K."/>
            <person name="Ivanova N."/>
            <person name="Markowitz V."/>
            <person name="Cheng J.-F."/>
            <person name="Hugenholtz P."/>
            <person name="Woyke T."/>
            <person name="Wu D."/>
            <person name="Gronow S."/>
            <person name="Wellnitz S."/>
            <person name="Brambilla E."/>
            <person name="Klenk H.-P."/>
            <person name="Eisen J.A."/>
        </authorList>
    </citation>
    <scope>NUCLEOTIDE SEQUENCE [LARGE SCALE GENOMIC DNA]</scope>
    <source>
        <strain evidence="2 3">DSM 2985</strain>
    </source>
</reference>
<proteinExistence type="predicted"/>
<comment type="caution">
    <text evidence="2">The sequence shown here is derived from an EMBL/GenBank/DDBJ whole genome shotgun (WGS) entry which is preliminary data.</text>
</comment>
<name>H7EHM5_9SPIR</name>
<accession>H7EHM5</accession>
<feature type="region of interest" description="Disordered" evidence="1">
    <location>
        <begin position="425"/>
        <end position="448"/>
    </location>
</feature>
<keyword evidence="3" id="KW-1185">Reference proteome</keyword>
<feature type="compositionally biased region" description="Basic and acidic residues" evidence="1">
    <location>
        <begin position="429"/>
        <end position="448"/>
    </location>
</feature>
<dbReference type="AlphaFoldDB" id="H7EHM5"/>